<accession>A0A6L2NAJ5</accession>
<dbReference type="PANTHER" id="PTHR30345">
    <property type="entry name" value="RIBOSE-5-PHOSPHATE ISOMERASE B"/>
    <property type="match status" value="1"/>
</dbReference>
<dbReference type="PANTHER" id="PTHR30345:SF0">
    <property type="entry name" value="DNA DAMAGE-REPAIR_TOLERATION PROTEIN DRT102"/>
    <property type="match status" value="1"/>
</dbReference>
<sequence>MSQTTTPHRLKFIAGADPFGAAIKDTLVTHLRSLNIEVEDIGTDNYYTIGEKVGKVVSSTLNKPDTDTRGLVACGTGVGVAIFANKYPGVYAATCLTPGDAVNARSINNSNVIAVSGMSTDPETAVEMLDKFLNTPFKSPCPASNSEAWPENVQSFLDGSVAEMSKIGKNESVSNNDNGHKNSSCAICELAEGREFTPVGIMPGGVMKIVRENPTSAIVRVKYLEETEIFIRWDGGWDIELDEDLATAIASLEKEA</sequence>
<dbReference type="Gene3D" id="3.40.1400.10">
    <property type="entry name" value="Sugar-phosphate isomerase, RpiB/LacA/LacB"/>
    <property type="match status" value="1"/>
</dbReference>
<evidence type="ECO:0000313" key="1">
    <source>
        <dbReference type="EMBL" id="GEU83233.1"/>
    </source>
</evidence>
<dbReference type="Pfam" id="PF02502">
    <property type="entry name" value="LacAB_rpiB"/>
    <property type="match status" value="1"/>
</dbReference>
<dbReference type="InterPro" id="IPR003500">
    <property type="entry name" value="RpiB_LacA_LacB"/>
</dbReference>
<gene>
    <name evidence="1" type="ORF">Tci_055211</name>
</gene>
<name>A0A6L2NAJ5_TANCI</name>
<dbReference type="SUPFAM" id="SSF89623">
    <property type="entry name" value="Ribose/Galactose isomerase RpiB/AlsB"/>
    <property type="match status" value="1"/>
</dbReference>
<dbReference type="GO" id="GO:0005975">
    <property type="term" value="P:carbohydrate metabolic process"/>
    <property type="evidence" value="ECO:0007669"/>
    <property type="project" value="InterPro"/>
</dbReference>
<proteinExistence type="predicted"/>
<comment type="caution">
    <text evidence="1">The sequence shown here is derived from an EMBL/GenBank/DDBJ whole genome shotgun (WGS) entry which is preliminary data.</text>
</comment>
<dbReference type="GO" id="GO:0016853">
    <property type="term" value="F:isomerase activity"/>
    <property type="evidence" value="ECO:0007669"/>
    <property type="project" value="InterPro"/>
</dbReference>
<dbReference type="EMBL" id="BKCJ010008642">
    <property type="protein sequence ID" value="GEU83233.1"/>
    <property type="molecule type" value="Genomic_DNA"/>
</dbReference>
<reference evidence="1" key="1">
    <citation type="journal article" date="2019" name="Sci. Rep.">
        <title>Draft genome of Tanacetum cinerariifolium, the natural source of mosquito coil.</title>
        <authorList>
            <person name="Yamashiro T."/>
            <person name="Shiraishi A."/>
            <person name="Satake H."/>
            <person name="Nakayama K."/>
        </authorList>
    </citation>
    <scope>NUCLEOTIDE SEQUENCE</scope>
</reference>
<dbReference type="AlphaFoldDB" id="A0A6L2NAJ5"/>
<dbReference type="InterPro" id="IPR036569">
    <property type="entry name" value="RpiB_LacA_LacB_sf"/>
</dbReference>
<organism evidence="1">
    <name type="scientific">Tanacetum cinerariifolium</name>
    <name type="common">Dalmatian daisy</name>
    <name type="synonym">Chrysanthemum cinerariifolium</name>
    <dbReference type="NCBI Taxonomy" id="118510"/>
    <lineage>
        <taxon>Eukaryota</taxon>
        <taxon>Viridiplantae</taxon>
        <taxon>Streptophyta</taxon>
        <taxon>Embryophyta</taxon>
        <taxon>Tracheophyta</taxon>
        <taxon>Spermatophyta</taxon>
        <taxon>Magnoliopsida</taxon>
        <taxon>eudicotyledons</taxon>
        <taxon>Gunneridae</taxon>
        <taxon>Pentapetalae</taxon>
        <taxon>asterids</taxon>
        <taxon>campanulids</taxon>
        <taxon>Asterales</taxon>
        <taxon>Asteraceae</taxon>
        <taxon>Asteroideae</taxon>
        <taxon>Anthemideae</taxon>
        <taxon>Anthemidinae</taxon>
        <taxon>Tanacetum</taxon>
    </lineage>
</organism>
<protein>
    <submittedName>
        <fullName evidence="1">DNA-damage-repair/toleration protein DRT102</fullName>
    </submittedName>
</protein>